<evidence type="ECO:0000313" key="3">
    <source>
        <dbReference type="Proteomes" id="UP001597399"/>
    </source>
</evidence>
<evidence type="ECO:0000313" key="2">
    <source>
        <dbReference type="EMBL" id="MFD2694898.1"/>
    </source>
</evidence>
<feature type="signal peptide" evidence="1">
    <location>
        <begin position="1"/>
        <end position="24"/>
    </location>
</feature>
<keyword evidence="3" id="KW-1185">Reference proteome</keyword>
<evidence type="ECO:0008006" key="4">
    <source>
        <dbReference type="Google" id="ProtNLM"/>
    </source>
</evidence>
<name>A0ABW5S673_9BACL</name>
<feature type="chain" id="PRO_5047070132" description="DUF305 domain-containing protein" evidence="1">
    <location>
        <begin position="25"/>
        <end position="175"/>
    </location>
</feature>
<comment type="caution">
    <text evidence="2">The sequence shown here is derived from an EMBL/GenBank/DDBJ whole genome shotgun (WGS) entry which is preliminary data.</text>
</comment>
<proteinExistence type="predicted"/>
<gene>
    <name evidence="2" type="ORF">ACFSUE_14870</name>
</gene>
<sequence>MKRTRLLLLPILMLTMMLPQTGQATSVHNSMEAPDHNFKHQWLVQVIDKYAPADLAQTMKKDMNTHHRLMGEWRQSSDFKKQKQNCKKKWDKQAKKIQAIQKEQKQGKISAEEAHQKIARLFHHAKFGGRHHAMHHLRAAIQKNDRQAIVKTLEQMDHHIQQANKRLTKKLGKTG</sequence>
<protein>
    <recommendedName>
        <fullName evidence="4">DUF305 domain-containing protein</fullName>
    </recommendedName>
</protein>
<reference evidence="3" key="1">
    <citation type="journal article" date="2019" name="Int. J. Syst. Evol. Microbiol.">
        <title>The Global Catalogue of Microorganisms (GCM) 10K type strain sequencing project: providing services to taxonomists for standard genome sequencing and annotation.</title>
        <authorList>
            <consortium name="The Broad Institute Genomics Platform"/>
            <consortium name="The Broad Institute Genome Sequencing Center for Infectious Disease"/>
            <person name="Wu L."/>
            <person name="Ma J."/>
        </authorList>
    </citation>
    <scope>NUCLEOTIDE SEQUENCE [LARGE SCALE GENOMIC DNA]</scope>
    <source>
        <strain evidence="3">TISTR 2466</strain>
    </source>
</reference>
<accession>A0ABW5S673</accession>
<organism evidence="2 3">
    <name type="scientific">Sporolactobacillus shoreicorticis</name>
    <dbReference type="NCBI Taxonomy" id="1923877"/>
    <lineage>
        <taxon>Bacteria</taxon>
        <taxon>Bacillati</taxon>
        <taxon>Bacillota</taxon>
        <taxon>Bacilli</taxon>
        <taxon>Bacillales</taxon>
        <taxon>Sporolactobacillaceae</taxon>
        <taxon>Sporolactobacillus</taxon>
    </lineage>
</organism>
<evidence type="ECO:0000256" key="1">
    <source>
        <dbReference type="SAM" id="SignalP"/>
    </source>
</evidence>
<keyword evidence="1" id="KW-0732">Signal</keyword>
<dbReference type="EMBL" id="JBHUMQ010000033">
    <property type="protein sequence ID" value="MFD2694898.1"/>
    <property type="molecule type" value="Genomic_DNA"/>
</dbReference>
<dbReference type="Proteomes" id="UP001597399">
    <property type="component" value="Unassembled WGS sequence"/>
</dbReference>
<dbReference type="RefSeq" id="WP_253062702.1">
    <property type="nucleotide sequence ID" value="NZ_JAMXWM010000015.1"/>
</dbReference>